<evidence type="ECO:0000256" key="1">
    <source>
        <dbReference type="ARBA" id="ARBA00004123"/>
    </source>
</evidence>
<dbReference type="Proteomes" id="UP001634007">
    <property type="component" value="Unassembled WGS sequence"/>
</dbReference>
<evidence type="ECO:0000313" key="6">
    <source>
        <dbReference type="Proteomes" id="UP001634007"/>
    </source>
</evidence>
<sequence>MTDDNNWMPTPLGGVGGGGDWRAQLPPDSRDRIVHKIIETLKRHLPVSGPEGLQELKKIAVRFEEKNYTAAISRSDYLRKISVKMLTMETKSQNTIPNALPLNPAGNSSDLGNLHHNSVSSLSGVSNAQQTMINSPQPNSNVDSGQGNAFEYNDG</sequence>
<feature type="domain" description="Mediator complex subunit 15 KIX" evidence="4">
    <location>
        <begin position="19"/>
        <end position="96"/>
    </location>
</feature>
<comment type="subcellular location">
    <subcellularLocation>
        <location evidence="1">Nucleus</location>
    </subcellularLocation>
</comment>
<dbReference type="PANTHER" id="PTHR33137">
    <property type="entry name" value="MEDIATOR OF RNA POLYMERASE II TRANSCRIPTION SUBUNIT 15A-RELATED"/>
    <property type="match status" value="1"/>
</dbReference>
<evidence type="ECO:0000256" key="3">
    <source>
        <dbReference type="SAM" id="MobiDB-lite"/>
    </source>
</evidence>
<dbReference type="Gene3D" id="1.10.246.20">
    <property type="entry name" value="Coactivator CBP, KIX domain"/>
    <property type="match status" value="1"/>
</dbReference>
<evidence type="ECO:0000313" key="5">
    <source>
        <dbReference type="EMBL" id="KAL3717860.1"/>
    </source>
</evidence>
<proteinExistence type="predicted"/>
<dbReference type="FunFam" id="1.10.246.20:FF:000003">
    <property type="entry name" value="Mediator of RNA polymerase II transcription subunit 15a"/>
    <property type="match status" value="1"/>
</dbReference>
<dbReference type="AlphaFoldDB" id="A0ABD3IT65"/>
<dbReference type="EMBL" id="JBJKBG010000010">
    <property type="protein sequence ID" value="KAL3717860.1"/>
    <property type="molecule type" value="Genomic_DNA"/>
</dbReference>
<organism evidence="5 6">
    <name type="scientific">Eucalyptus globulus</name>
    <name type="common">Tasmanian blue gum</name>
    <dbReference type="NCBI Taxonomy" id="34317"/>
    <lineage>
        <taxon>Eukaryota</taxon>
        <taxon>Viridiplantae</taxon>
        <taxon>Streptophyta</taxon>
        <taxon>Embryophyta</taxon>
        <taxon>Tracheophyta</taxon>
        <taxon>Spermatophyta</taxon>
        <taxon>Magnoliopsida</taxon>
        <taxon>eudicotyledons</taxon>
        <taxon>Gunneridae</taxon>
        <taxon>Pentapetalae</taxon>
        <taxon>rosids</taxon>
        <taxon>malvids</taxon>
        <taxon>Myrtales</taxon>
        <taxon>Myrtaceae</taxon>
        <taxon>Myrtoideae</taxon>
        <taxon>Eucalypteae</taxon>
        <taxon>Eucalyptus</taxon>
    </lineage>
</organism>
<name>A0ABD3IT65_EUCGL</name>
<feature type="compositionally biased region" description="Polar residues" evidence="3">
    <location>
        <begin position="105"/>
        <end position="147"/>
    </location>
</feature>
<evidence type="ECO:0000256" key="2">
    <source>
        <dbReference type="ARBA" id="ARBA00023242"/>
    </source>
</evidence>
<dbReference type="InterPro" id="IPR044661">
    <property type="entry name" value="MED15a/b/c-like"/>
</dbReference>
<comment type="caution">
    <text evidence="5">The sequence shown here is derived from an EMBL/GenBank/DDBJ whole genome shotgun (WGS) entry which is preliminary data.</text>
</comment>
<dbReference type="InterPro" id="IPR036546">
    <property type="entry name" value="MED15_KIX"/>
</dbReference>
<feature type="region of interest" description="Disordered" evidence="3">
    <location>
        <begin position="94"/>
        <end position="155"/>
    </location>
</feature>
<dbReference type="Pfam" id="PF16987">
    <property type="entry name" value="KIX_2"/>
    <property type="match status" value="1"/>
</dbReference>
<reference evidence="5 6" key="1">
    <citation type="submission" date="2024-11" db="EMBL/GenBank/DDBJ databases">
        <title>Chromosome-level genome assembly of Eucalyptus globulus Labill. provides insights into its genome evolution.</title>
        <authorList>
            <person name="Li X."/>
        </authorList>
    </citation>
    <scope>NUCLEOTIDE SEQUENCE [LARGE SCALE GENOMIC DNA]</scope>
    <source>
        <strain evidence="5">CL2024</strain>
        <tissue evidence="5">Fresh tender leaves</tissue>
    </source>
</reference>
<protein>
    <recommendedName>
        <fullName evidence="4">Mediator complex subunit 15 KIX domain-containing protein</fullName>
    </recommendedName>
</protein>
<keyword evidence="6" id="KW-1185">Reference proteome</keyword>
<dbReference type="PANTHER" id="PTHR33137:SF4">
    <property type="entry name" value="MEDIATOR OF RNA POLYMERASE II TRANSCRIPTION SUBUNIT 15A-RELATED"/>
    <property type="match status" value="1"/>
</dbReference>
<dbReference type="GO" id="GO:0005634">
    <property type="term" value="C:nucleus"/>
    <property type="evidence" value="ECO:0007669"/>
    <property type="project" value="UniProtKB-SubCell"/>
</dbReference>
<dbReference type="SUPFAM" id="SSF47040">
    <property type="entry name" value="Kix domain of CBP (creb binding protein)"/>
    <property type="match status" value="1"/>
</dbReference>
<keyword evidence="2" id="KW-0539">Nucleus</keyword>
<dbReference type="InterPro" id="IPR036529">
    <property type="entry name" value="KIX_dom_sf"/>
</dbReference>
<accession>A0ABD3IT65</accession>
<feature type="region of interest" description="Disordered" evidence="3">
    <location>
        <begin position="1"/>
        <end position="20"/>
    </location>
</feature>
<gene>
    <name evidence="5" type="ORF">ACJRO7_003063</name>
</gene>
<evidence type="ECO:0000259" key="4">
    <source>
        <dbReference type="Pfam" id="PF16987"/>
    </source>
</evidence>